<evidence type="ECO:0000259" key="1">
    <source>
        <dbReference type="PROSITE" id="PS50883"/>
    </source>
</evidence>
<dbReference type="Proteomes" id="UP001306119">
    <property type="component" value="Unassembled WGS sequence"/>
</dbReference>
<dbReference type="InterPro" id="IPR025991">
    <property type="entry name" value="Chemoreceptor_zinc-bind_dom"/>
</dbReference>
<dbReference type="InterPro" id="IPR001633">
    <property type="entry name" value="EAL_dom"/>
</dbReference>
<proteinExistence type="predicted"/>
<sequence length="167" mass="20015">MQGYYIAKPLSYDEFITFISKKNIFFSDTELSPIKISLIDHISWIENITATVDKKIKKENINIDETLFYIRTEDQCDFGRWYHKKHHTFFSTNKHFLNLESIHHQQHLIAKKMLSFLLSNDDINLIKNLEVLHTTSIDLIQEIYKLNIDVFNYNYNLKNVKNSFRNH</sequence>
<organism evidence="2 3">
    <name type="scientific">Photobacterium toruni</name>
    <dbReference type="NCBI Taxonomy" id="1935446"/>
    <lineage>
        <taxon>Bacteria</taxon>
        <taxon>Pseudomonadati</taxon>
        <taxon>Pseudomonadota</taxon>
        <taxon>Gammaproteobacteria</taxon>
        <taxon>Vibrionales</taxon>
        <taxon>Vibrionaceae</taxon>
        <taxon>Photobacterium</taxon>
    </lineage>
</organism>
<accession>A0ABU6L496</accession>
<evidence type="ECO:0000313" key="2">
    <source>
        <dbReference type="EMBL" id="MEC6831003.1"/>
    </source>
</evidence>
<comment type="caution">
    <text evidence="2">The sequence shown here is derived from an EMBL/GenBank/DDBJ whole genome shotgun (WGS) entry which is preliminary data.</text>
</comment>
<dbReference type="PROSITE" id="PS50883">
    <property type="entry name" value="EAL"/>
    <property type="match status" value="1"/>
</dbReference>
<keyword evidence="3" id="KW-1185">Reference proteome</keyword>
<dbReference type="Pfam" id="PF13682">
    <property type="entry name" value="CZB"/>
    <property type="match status" value="1"/>
</dbReference>
<protein>
    <submittedName>
        <fullName evidence="2">CZB domain-containing protein</fullName>
    </submittedName>
</protein>
<name>A0ABU6L496_9GAMM</name>
<evidence type="ECO:0000313" key="3">
    <source>
        <dbReference type="Proteomes" id="UP001306119"/>
    </source>
</evidence>
<dbReference type="RefSeq" id="WP_327774301.1">
    <property type="nucleotide sequence ID" value="NZ_JAYXUG010000002.1"/>
</dbReference>
<reference evidence="2 3" key="1">
    <citation type="submission" date="2024-01" db="EMBL/GenBank/DDBJ databases">
        <title>Active colonisers of the gastrointestinal tract of Atlantic salmon farmed in a warm water region.</title>
        <authorList>
            <person name="Bowman J.P."/>
        </authorList>
    </citation>
    <scope>NUCLEOTIDE SEQUENCE [LARGE SCALE GENOMIC DNA]</scope>
    <source>
        <strain evidence="2 3">S3MW1</strain>
    </source>
</reference>
<dbReference type="EMBL" id="JAYXUG010000002">
    <property type="protein sequence ID" value="MEC6831003.1"/>
    <property type="molecule type" value="Genomic_DNA"/>
</dbReference>
<feature type="domain" description="EAL" evidence="1">
    <location>
        <begin position="1"/>
        <end position="23"/>
    </location>
</feature>
<gene>
    <name evidence="2" type="ORF">VXS06_04410</name>
</gene>
<dbReference type="Gene3D" id="1.20.120.30">
    <property type="entry name" value="Aspartate receptor, ligand-binding domain"/>
    <property type="match status" value="1"/>
</dbReference>